<protein>
    <submittedName>
        <fullName evidence="1">Carboxypeptidase-like regulatory domain-containing protein</fullName>
    </submittedName>
</protein>
<dbReference type="InterPro" id="IPR008969">
    <property type="entry name" value="CarboxyPept-like_regulatory"/>
</dbReference>
<dbReference type="Pfam" id="PF13715">
    <property type="entry name" value="CarbopepD_reg_2"/>
    <property type="match status" value="1"/>
</dbReference>
<dbReference type="Proteomes" id="UP000679008">
    <property type="component" value="Unassembled WGS sequence"/>
</dbReference>
<dbReference type="RefSeq" id="WP_210788845.1">
    <property type="nucleotide sequence ID" value="NZ_JAGPXB010000004.1"/>
</dbReference>
<evidence type="ECO:0000313" key="2">
    <source>
        <dbReference type="Proteomes" id="UP000679008"/>
    </source>
</evidence>
<gene>
    <name evidence="1" type="ORF">KBJ98_06415</name>
</gene>
<sequence>MKYKLEIPKPCHTDWNSMSATNQGKFCASCKKEVINFEFLTNAQILSRISSSTSVCGRLSKNQINSEFTNSNPTPAPFWGVLFSFTSLLTALPVLAQKEKAKIEIIESKSSSATAEHTDTTFVTVSGIVLEKLTADAKTSTPLPGAVIEHKQSKTSVRTNFNGTFTIKIPFKDYSKSKWLLVHYIGMESKEIEVLKTTNNLKIEMIPTEMMMGEVVIVRKRNIFDRIRSLFR</sequence>
<organism evidence="1 2">
    <name type="scientific">Flavobacterium erciyesense</name>
    <dbReference type="NCBI Taxonomy" id="2825842"/>
    <lineage>
        <taxon>Bacteria</taxon>
        <taxon>Pseudomonadati</taxon>
        <taxon>Bacteroidota</taxon>
        <taxon>Flavobacteriia</taxon>
        <taxon>Flavobacteriales</taxon>
        <taxon>Flavobacteriaceae</taxon>
        <taxon>Flavobacterium</taxon>
    </lineage>
</organism>
<keyword evidence="2" id="KW-1185">Reference proteome</keyword>
<comment type="caution">
    <text evidence="1">The sequence shown here is derived from an EMBL/GenBank/DDBJ whole genome shotgun (WGS) entry which is preliminary data.</text>
</comment>
<dbReference type="EMBL" id="JAGPXB010000004">
    <property type="protein sequence ID" value="MBQ0908332.1"/>
    <property type="molecule type" value="Genomic_DNA"/>
</dbReference>
<reference evidence="1 2" key="1">
    <citation type="submission" date="2021-04" db="EMBL/GenBank/DDBJ databases">
        <title>Description of novel Flavobacterium sp. F-328.</title>
        <authorList>
            <person name="Saticioglu I.B."/>
        </authorList>
    </citation>
    <scope>NUCLEOTIDE SEQUENCE [LARGE SCALE GENOMIC DNA]</scope>
    <source>
        <strain evidence="1 2">F-328</strain>
    </source>
</reference>
<name>A0ABS5D2T1_9FLAO</name>
<proteinExistence type="predicted"/>
<dbReference type="SUPFAM" id="SSF49464">
    <property type="entry name" value="Carboxypeptidase regulatory domain-like"/>
    <property type="match status" value="1"/>
</dbReference>
<dbReference type="Gene3D" id="2.60.40.1120">
    <property type="entry name" value="Carboxypeptidase-like, regulatory domain"/>
    <property type="match status" value="1"/>
</dbReference>
<evidence type="ECO:0000313" key="1">
    <source>
        <dbReference type="EMBL" id="MBQ0908332.1"/>
    </source>
</evidence>
<accession>A0ABS5D2T1</accession>